<keyword evidence="10 13" id="KW-0092">Biotin</keyword>
<reference evidence="16 17" key="1">
    <citation type="journal article" date="1998" name="Nature">
        <title>The complete genome of the hyperthermophilic bacterium Aquifex aeolicus.</title>
        <authorList>
            <person name="Deckert G."/>
            <person name="Warren P.V."/>
            <person name="Gaasterland T."/>
            <person name="Young W.G."/>
            <person name="Lenox A.L."/>
            <person name="Graham D.E."/>
            <person name="Overbeek R."/>
            <person name="Snead M.A."/>
            <person name="Keller M."/>
            <person name="Aujay M."/>
            <person name="Huber R."/>
            <person name="Feldman R.A."/>
            <person name="Short J.M."/>
            <person name="Olson G.J."/>
            <person name="Swanson R.V."/>
        </authorList>
    </citation>
    <scope>NUCLEOTIDE SEQUENCE [LARGE SCALE GENOMIC DNA]</scope>
    <source>
        <strain evidence="16 17">VF5</strain>
    </source>
</reference>
<evidence type="ECO:0000256" key="9">
    <source>
        <dbReference type="ARBA" id="ARBA00022842"/>
    </source>
</evidence>
<evidence type="ECO:0000256" key="10">
    <source>
        <dbReference type="ARBA" id="ARBA00023267"/>
    </source>
</evidence>
<dbReference type="OrthoDB" id="9807469at2"/>
<dbReference type="GO" id="GO:0006633">
    <property type="term" value="P:fatty acid biosynthetic process"/>
    <property type="evidence" value="ECO:0000318"/>
    <property type="project" value="GO_Central"/>
</dbReference>
<dbReference type="EC" id="6.3.4.14" evidence="4 13"/>
<name>O67580_AQUAE</name>
<dbReference type="InterPro" id="IPR016185">
    <property type="entry name" value="PreATP-grasp_dom_sf"/>
</dbReference>
<dbReference type="AlphaFoldDB" id="O67580"/>
<dbReference type="eggNOG" id="COG0439">
    <property type="taxonomic scope" value="Bacteria"/>
</dbReference>
<comment type="catalytic activity">
    <reaction evidence="11 13">
        <text>N(6)-biotinyl-L-lysyl-[protein] + hydrogencarbonate + ATP = N(6)-carboxybiotinyl-L-lysyl-[protein] + ADP + phosphate + H(+)</text>
        <dbReference type="Rhea" id="RHEA:13501"/>
        <dbReference type="Rhea" id="RHEA-COMP:10505"/>
        <dbReference type="Rhea" id="RHEA-COMP:10506"/>
        <dbReference type="ChEBI" id="CHEBI:15378"/>
        <dbReference type="ChEBI" id="CHEBI:17544"/>
        <dbReference type="ChEBI" id="CHEBI:30616"/>
        <dbReference type="ChEBI" id="CHEBI:43474"/>
        <dbReference type="ChEBI" id="CHEBI:83144"/>
        <dbReference type="ChEBI" id="CHEBI:83145"/>
        <dbReference type="ChEBI" id="CHEBI:456216"/>
        <dbReference type="EC" id="6.3.4.14"/>
    </reaction>
</comment>
<dbReference type="EnsemblBacteria" id="AAC07527">
    <property type="protein sequence ID" value="AAC07527"/>
    <property type="gene ID" value="aq_1664"/>
</dbReference>
<dbReference type="SUPFAM" id="SSF51246">
    <property type="entry name" value="Rudiment single hybrid motif"/>
    <property type="match status" value="1"/>
</dbReference>
<keyword evidence="9" id="KW-0460">Magnesium</keyword>
<proteinExistence type="predicted"/>
<dbReference type="KEGG" id="aae:aq_1664"/>
<dbReference type="PROSITE" id="PS00866">
    <property type="entry name" value="CPSASE_1"/>
    <property type="match status" value="1"/>
</dbReference>
<dbReference type="InterPro" id="IPR005479">
    <property type="entry name" value="CPAse_ATP-bd"/>
</dbReference>
<accession>O67580</accession>
<dbReference type="GO" id="GO:0004075">
    <property type="term" value="F:biotin carboxylase activity"/>
    <property type="evidence" value="ECO:0007669"/>
    <property type="project" value="UniProtKB-EC"/>
</dbReference>
<evidence type="ECO:0000256" key="13">
    <source>
        <dbReference type="RuleBase" id="RU365063"/>
    </source>
</evidence>
<dbReference type="PROSITE" id="PS50979">
    <property type="entry name" value="BC"/>
    <property type="match status" value="1"/>
</dbReference>
<evidence type="ECO:0000256" key="4">
    <source>
        <dbReference type="ARBA" id="ARBA00013263"/>
    </source>
</evidence>
<keyword evidence="7 12" id="KW-0547">Nucleotide-binding</keyword>
<dbReference type="InterPro" id="IPR011054">
    <property type="entry name" value="Rudment_hybrid_motif"/>
</dbReference>
<evidence type="ECO:0000256" key="8">
    <source>
        <dbReference type="ARBA" id="ARBA00022840"/>
    </source>
</evidence>
<comment type="pathway">
    <text evidence="2 13">Lipid metabolism; malonyl-CoA biosynthesis; malonyl-CoA from acetyl-CoA: step 1/1.</text>
</comment>
<organism evidence="16 17">
    <name type="scientific">Aquifex aeolicus (strain VF5)</name>
    <dbReference type="NCBI Taxonomy" id="224324"/>
    <lineage>
        <taxon>Bacteria</taxon>
        <taxon>Pseudomonadati</taxon>
        <taxon>Aquificota</taxon>
        <taxon>Aquificia</taxon>
        <taxon>Aquificales</taxon>
        <taxon>Aquificaceae</taxon>
        <taxon>Aquifex</taxon>
    </lineage>
</organism>
<evidence type="ECO:0000313" key="16">
    <source>
        <dbReference type="EMBL" id="AAC07527.1"/>
    </source>
</evidence>
<dbReference type="InterPro" id="IPR051602">
    <property type="entry name" value="ACC_Biotin_Carboxylase"/>
</dbReference>
<dbReference type="InterPro" id="IPR005482">
    <property type="entry name" value="Biotin_COase_C"/>
</dbReference>
<dbReference type="GO" id="GO:0005524">
    <property type="term" value="F:ATP binding"/>
    <property type="evidence" value="ECO:0007669"/>
    <property type="project" value="UniProtKB-UniRule"/>
</dbReference>
<dbReference type="RefSeq" id="WP_010881083.1">
    <property type="nucleotide sequence ID" value="NC_000918.1"/>
</dbReference>
<evidence type="ECO:0000256" key="3">
    <source>
        <dbReference type="ARBA" id="ARBA00011750"/>
    </source>
</evidence>
<dbReference type="InterPro" id="IPR005481">
    <property type="entry name" value="BC-like_N"/>
</dbReference>
<keyword evidence="13" id="KW-0444">Lipid biosynthesis</keyword>
<protein>
    <recommendedName>
        <fullName evidence="4 13">Biotin carboxylase</fullName>
        <ecNumber evidence="4 13">6.3.4.14</ecNumber>
    </recommendedName>
    <alternativeName>
        <fullName evidence="13">Acetyl-coenzyme A carboxylase biotin carboxylase subunit A</fullName>
    </alternativeName>
</protein>
<comment type="function">
    <text evidence="1 13">This protein is a component of the acetyl coenzyme A carboxylase complex; first, biotin carboxylase catalyzes the carboxylation of the carrier protein and then the transcarboxylase transfers the carboxyl group to form malonyl-CoA.</text>
</comment>
<dbReference type="NCBIfam" id="TIGR00514">
    <property type="entry name" value="accC"/>
    <property type="match status" value="1"/>
</dbReference>
<keyword evidence="5 13" id="KW-0436">Ligase</keyword>
<dbReference type="PANTHER" id="PTHR48095:SF2">
    <property type="entry name" value="BIOTIN CARBOXYLASE, CHLOROPLASTIC"/>
    <property type="match status" value="1"/>
</dbReference>
<evidence type="ECO:0000259" key="15">
    <source>
        <dbReference type="PROSITE" id="PS50979"/>
    </source>
</evidence>
<dbReference type="SUPFAM" id="SSF56059">
    <property type="entry name" value="Glutathione synthetase ATP-binding domain-like"/>
    <property type="match status" value="1"/>
</dbReference>
<dbReference type="HOGENOM" id="CLU_000395_3_2_0"/>
<dbReference type="InterPro" id="IPR011761">
    <property type="entry name" value="ATP-grasp"/>
</dbReference>
<keyword evidence="8 12" id="KW-0067">ATP-binding</keyword>
<keyword evidence="17" id="KW-1185">Reference proteome</keyword>
<dbReference type="PIR" id="C70444">
    <property type="entry name" value="C70444"/>
</dbReference>
<dbReference type="STRING" id="224324.aq_1664"/>
<evidence type="ECO:0000313" key="17">
    <source>
        <dbReference type="Proteomes" id="UP000000798"/>
    </source>
</evidence>
<dbReference type="NCBIfam" id="NF006367">
    <property type="entry name" value="PRK08591.1"/>
    <property type="match status" value="1"/>
</dbReference>
<dbReference type="InterPro" id="IPR011764">
    <property type="entry name" value="Biotin_carboxylation_dom"/>
</dbReference>
<dbReference type="FunFam" id="3.30.1490.20:FF:000018">
    <property type="entry name" value="Biotin carboxylase"/>
    <property type="match status" value="1"/>
</dbReference>
<evidence type="ECO:0000256" key="7">
    <source>
        <dbReference type="ARBA" id="ARBA00022741"/>
    </source>
</evidence>
<gene>
    <name evidence="16" type="primary">accC1</name>
    <name evidence="16" type="ordered locus">aq_1664</name>
</gene>
<dbReference type="FunCoup" id="O67580">
    <property type="interactions" value="466"/>
</dbReference>
<dbReference type="GO" id="GO:0003989">
    <property type="term" value="F:acetyl-CoA carboxylase activity"/>
    <property type="evidence" value="ECO:0000318"/>
    <property type="project" value="GO_Central"/>
</dbReference>
<dbReference type="EMBL" id="AE000657">
    <property type="protein sequence ID" value="AAC07527.1"/>
    <property type="molecule type" value="Genomic_DNA"/>
</dbReference>
<keyword evidence="13" id="KW-0276">Fatty acid metabolism</keyword>
<dbReference type="Pfam" id="PF02786">
    <property type="entry name" value="CPSase_L_D2"/>
    <property type="match status" value="1"/>
</dbReference>
<dbReference type="GO" id="GO:0046872">
    <property type="term" value="F:metal ion binding"/>
    <property type="evidence" value="ECO:0007669"/>
    <property type="project" value="UniProtKB-KW"/>
</dbReference>
<dbReference type="InterPro" id="IPR004549">
    <property type="entry name" value="Acetyl_CoA_COase_biotin_COase"/>
</dbReference>
<dbReference type="Pfam" id="PF00289">
    <property type="entry name" value="Biotin_carb_N"/>
    <property type="match status" value="1"/>
</dbReference>
<dbReference type="SMART" id="SM00878">
    <property type="entry name" value="Biotin_carb_C"/>
    <property type="match status" value="1"/>
</dbReference>
<keyword evidence="6" id="KW-0479">Metal-binding</keyword>
<dbReference type="PROSITE" id="PS50975">
    <property type="entry name" value="ATP_GRASP"/>
    <property type="match status" value="1"/>
</dbReference>
<feature type="domain" description="Biotin carboxylation" evidence="15">
    <location>
        <begin position="1"/>
        <end position="444"/>
    </location>
</feature>
<keyword evidence="13" id="KW-0275">Fatty acid biosynthesis</keyword>
<evidence type="ECO:0000256" key="6">
    <source>
        <dbReference type="ARBA" id="ARBA00022723"/>
    </source>
</evidence>
<dbReference type="Gene3D" id="3.30.470.20">
    <property type="entry name" value="ATP-grasp fold, B domain"/>
    <property type="match status" value="1"/>
</dbReference>
<dbReference type="PANTHER" id="PTHR48095">
    <property type="entry name" value="PYRUVATE CARBOXYLASE SUBUNIT A"/>
    <property type="match status" value="1"/>
</dbReference>
<feature type="domain" description="ATP-grasp" evidence="14">
    <location>
        <begin position="120"/>
        <end position="316"/>
    </location>
</feature>
<dbReference type="SUPFAM" id="SSF52440">
    <property type="entry name" value="PreATP-grasp domain"/>
    <property type="match status" value="1"/>
</dbReference>
<dbReference type="InParanoid" id="O67580"/>
<dbReference type="FunFam" id="3.40.50.20:FF:000010">
    <property type="entry name" value="Propionyl-CoA carboxylase subunit alpha"/>
    <property type="match status" value="1"/>
</dbReference>
<dbReference type="Pfam" id="PF02785">
    <property type="entry name" value="Biotin_carb_C"/>
    <property type="match status" value="1"/>
</dbReference>
<evidence type="ECO:0000256" key="11">
    <source>
        <dbReference type="ARBA" id="ARBA00048600"/>
    </source>
</evidence>
<evidence type="ECO:0000256" key="12">
    <source>
        <dbReference type="PROSITE-ProRule" id="PRU00409"/>
    </source>
</evidence>
<evidence type="ECO:0000256" key="5">
    <source>
        <dbReference type="ARBA" id="ARBA00022598"/>
    </source>
</evidence>
<keyword evidence="13" id="KW-0443">Lipid metabolism</keyword>
<evidence type="ECO:0000256" key="1">
    <source>
        <dbReference type="ARBA" id="ARBA00003761"/>
    </source>
</evidence>
<dbReference type="Proteomes" id="UP000000798">
    <property type="component" value="Chromosome"/>
</dbReference>
<sequence>MFKRVLIANRGEIAVRAIRACRELGLKTVAIYSEADKNSLHVELADEAICIGPPDPSKSYLDIPRIMSALEVSKADAVYPGYGFLSENPKFAEIVEKSGAKFIGPRSEVLAKIGDKVLAKKVAKEVGLPLVPGSDEPLEFSEAVKLASKIGYPVVIKAAAGGGGRGIRIIRDEKELREKFPLAKKEAESAFGDGRLYIEKYVINPKHIEFQVIADEHGNVYVLGERECSIQRRHQKLIEEAPSVSVSEEKRKEISEKVAEFCKRLGYTSAGTVEFLMDEEGNFYFMEMNGRIQVEHPVTEMVTGVDIVKLQLIAAMGEEIKLEKVETNGFAIEFRINAEDPVTFIPSPGQVEKLILPGGPGVRVDTHLYQGYTVPPYYDSLLAKIIVWGNTRQEAIARGKRALGELKIEGKGLKVNTEFHLRVLDQKEFIEGKHDITFVERIMV</sequence>
<dbReference type="PATRIC" id="fig|224324.8.peg.1287"/>
<evidence type="ECO:0000256" key="2">
    <source>
        <dbReference type="ARBA" id="ARBA00004956"/>
    </source>
</evidence>
<evidence type="ECO:0000259" key="14">
    <source>
        <dbReference type="PROSITE" id="PS50975"/>
    </source>
</evidence>
<comment type="subunit">
    <text evidence="3 13">Acetyl-CoA carboxylase is a heterohexamer of biotin carboxyl carrier protein, biotin carboxylase and the two subunits of carboxyl transferase in a 2:2 complex.</text>
</comment>